<dbReference type="PROSITE" id="PS50943">
    <property type="entry name" value="HTH_CROC1"/>
    <property type="match status" value="1"/>
</dbReference>
<dbReference type="SMART" id="SM00530">
    <property type="entry name" value="HTH_XRE"/>
    <property type="match status" value="1"/>
</dbReference>
<organism evidence="2 3">
    <name type="scientific">Kineosporia mesophila</name>
    <dbReference type="NCBI Taxonomy" id="566012"/>
    <lineage>
        <taxon>Bacteria</taxon>
        <taxon>Bacillati</taxon>
        <taxon>Actinomycetota</taxon>
        <taxon>Actinomycetes</taxon>
        <taxon>Kineosporiales</taxon>
        <taxon>Kineosporiaceae</taxon>
        <taxon>Kineosporia</taxon>
    </lineage>
</organism>
<dbReference type="Proteomes" id="UP001501074">
    <property type="component" value="Unassembled WGS sequence"/>
</dbReference>
<dbReference type="InterPro" id="IPR010982">
    <property type="entry name" value="Lambda_DNA-bd_dom_sf"/>
</dbReference>
<accession>A0ABP6ZY27</accession>
<evidence type="ECO:0000313" key="2">
    <source>
        <dbReference type="EMBL" id="GAA3622465.1"/>
    </source>
</evidence>
<protein>
    <submittedName>
        <fullName evidence="2">Helix-turn-helix transcriptional regulator</fullName>
    </submittedName>
</protein>
<dbReference type="InterPro" id="IPR043917">
    <property type="entry name" value="DUF5753"/>
</dbReference>
<sequence>MSAHANPLVSKVELANTLRRLRTGAGRTLEDAAAVLEVSAATISRIETGVRIPRARDVRELCRYYGVQDETRIEELASLVALARRQGWWESYASVDETYGSYIGYEEAAVSVHQFENGAIPAIFQTEAYGQAYYREVVQLYWPDPPDDQFIGEKLKVRRIRRDRLWERERSRHTLILDEAVLRRPVGDSSVMREQLVFLVAAAEEQRVQILLLPTAAGASGGQGPFTILTLPQGELSDLVYLDTLQGQSILEEDEVVARHRRIFAFLRGAALNATESIEVLRAHAGQYS</sequence>
<feature type="domain" description="HTH cro/C1-type" evidence="1">
    <location>
        <begin position="18"/>
        <end position="73"/>
    </location>
</feature>
<gene>
    <name evidence="2" type="ORF">GCM10022223_44250</name>
</gene>
<proteinExistence type="predicted"/>
<dbReference type="SUPFAM" id="SSF47413">
    <property type="entry name" value="lambda repressor-like DNA-binding domains"/>
    <property type="match status" value="1"/>
</dbReference>
<comment type="caution">
    <text evidence="2">The sequence shown here is derived from an EMBL/GenBank/DDBJ whole genome shotgun (WGS) entry which is preliminary data.</text>
</comment>
<reference evidence="3" key="1">
    <citation type="journal article" date="2019" name="Int. J. Syst. Evol. Microbiol.">
        <title>The Global Catalogue of Microorganisms (GCM) 10K type strain sequencing project: providing services to taxonomists for standard genome sequencing and annotation.</title>
        <authorList>
            <consortium name="The Broad Institute Genomics Platform"/>
            <consortium name="The Broad Institute Genome Sequencing Center for Infectious Disease"/>
            <person name="Wu L."/>
            <person name="Ma J."/>
        </authorList>
    </citation>
    <scope>NUCLEOTIDE SEQUENCE [LARGE SCALE GENOMIC DNA]</scope>
    <source>
        <strain evidence="3">JCM 16902</strain>
    </source>
</reference>
<dbReference type="Pfam" id="PF19054">
    <property type="entry name" value="DUF5753"/>
    <property type="match status" value="1"/>
</dbReference>
<dbReference type="RefSeq" id="WP_231481126.1">
    <property type="nucleotide sequence ID" value="NZ_BAAAZO010000009.1"/>
</dbReference>
<dbReference type="InterPro" id="IPR001387">
    <property type="entry name" value="Cro/C1-type_HTH"/>
</dbReference>
<dbReference type="Pfam" id="PF13560">
    <property type="entry name" value="HTH_31"/>
    <property type="match status" value="1"/>
</dbReference>
<dbReference type="CDD" id="cd00093">
    <property type="entry name" value="HTH_XRE"/>
    <property type="match status" value="1"/>
</dbReference>
<evidence type="ECO:0000313" key="3">
    <source>
        <dbReference type="Proteomes" id="UP001501074"/>
    </source>
</evidence>
<dbReference type="EMBL" id="BAAAZO010000009">
    <property type="protein sequence ID" value="GAA3622465.1"/>
    <property type="molecule type" value="Genomic_DNA"/>
</dbReference>
<dbReference type="Gene3D" id="1.10.260.40">
    <property type="entry name" value="lambda repressor-like DNA-binding domains"/>
    <property type="match status" value="1"/>
</dbReference>
<name>A0ABP6ZY27_9ACTN</name>
<keyword evidence="3" id="KW-1185">Reference proteome</keyword>
<evidence type="ECO:0000259" key="1">
    <source>
        <dbReference type="PROSITE" id="PS50943"/>
    </source>
</evidence>